<proteinExistence type="predicted"/>
<accession>A0ABW6PU89</accession>
<gene>
    <name evidence="1" type="ORF">ACFYTF_24430</name>
</gene>
<dbReference type="Pfam" id="PF11387">
    <property type="entry name" value="DUF2795"/>
    <property type="match status" value="1"/>
</dbReference>
<organism evidence="1 2">
    <name type="scientific">Nocardia thailandica</name>
    <dbReference type="NCBI Taxonomy" id="257275"/>
    <lineage>
        <taxon>Bacteria</taxon>
        <taxon>Bacillati</taxon>
        <taxon>Actinomycetota</taxon>
        <taxon>Actinomycetes</taxon>
        <taxon>Mycobacteriales</taxon>
        <taxon>Nocardiaceae</taxon>
        <taxon>Nocardia</taxon>
    </lineage>
</organism>
<protein>
    <submittedName>
        <fullName evidence="1">DUF2795 domain-containing protein</fullName>
    </submittedName>
</protein>
<keyword evidence="2" id="KW-1185">Reference proteome</keyword>
<dbReference type="RefSeq" id="WP_387702432.1">
    <property type="nucleotide sequence ID" value="NZ_JBIAMX010000017.1"/>
</dbReference>
<evidence type="ECO:0000313" key="1">
    <source>
        <dbReference type="EMBL" id="MFF0545990.1"/>
    </source>
</evidence>
<dbReference type="Proteomes" id="UP001601444">
    <property type="component" value="Unassembled WGS sequence"/>
</dbReference>
<sequence>MPTPTPIEIQRCLGAVDYPCDRDGLVAAALSNGAGNDIVDTLEALPARTFEGPDDLSAALR</sequence>
<name>A0ABW6PU89_9NOCA</name>
<evidence type="ECO:0000313" key="2">
    <source>
        <dbReference type="Proteomes" id="UP001601444"/>
    </source>
</evidence>
<dbReference type="EMBL" id="JBIAMX010000017">
    <property type="protein sequence ID" value="MFF0545990.1"/>
    <property type="molecule type" value="Genomic_DNA"/>
</dbReference>
<reference evidence="1 2" key="1">
    <citation type="submission" date="2024-10" db="EMBL/GenBank/DDBJ databases">
        <title>The Natural Products Discovery Center: Release of the First 8490 Sequenced Strains for Exploring Actinobacteria Biosynthetic Diversity.</title>
        <authorList>
            <person name="Kalkreuter E."/>
            <person name="Kautsar S.A."/>
            <person name="Yang D."/>
            <person name="Bader C.D."/>
            <person name="Teijaro C.N."/>
            <person name="Fluegel L."/>
            <person name="Davis C.M."/>
            <person name="Simpson J.R."/>
            <person name="Lauterbach L."/>
            <person name="Steele A.D."/>
            <person name="Gui C."/>
            <person name="Meng S."/>
            <person name="Li G."/>
            <person name="Viehrig K."/>
            <person name="Ye F."/>
            <person name="Su P."/>
            <person name="Kiefer A.F."/>
            <person name="Nichols A."/>
            <person name="Cepeda A.J."/>
            <person name="Yan W."/>
            <person name="Fan B."/>
            <person name="Jiang Y."/>
            <person name="Adhikari A."/>
            <person name="Zheng C.-J."/>
            <person name="Schuster L."/>
            <person name="Cowan T.M."/>
            <person name="Smanski M.J."/>
            <person name="Chevrette M.G."/>
            <person name="De Carvalho L.P.S."/>
            <person name="Shen B."/>
        </authorList>
    </citation>
    <scope>NUCLEOTIDE SEQUENCE [LARGE SCALE GENOMIC DNA]</scope>
    <source>
        <strain evidence="1 2">NPDC004045</strain>
    </source>
</reference>
<comment type="caution">
    <text evidence="1">The sequence shown here is derived from an EMBL/GenBank/DDBJ whole genome shotgun (WGS) entry which is preliminary data.</text>
</comment>
<dbReference type="InterPro" id="IPR021527">
    <property type="entry name" value="DUF2795"/>
</dbReference>